<dbReference type="AlphaFoldDB" id="A0A6B3LDN1"/>
<protein>
    <submittedName>
        <fullName evidence="1">Uncharacterized protein</fullName>
    </submittedName>
</protein>
<reference evidence="1 2" key="1">
    <citation type="submission" date="2020-12" db="EMBL/GenBank/DDBJ databases">
        <title>Sulforoseuscoccus oceanibium gen. nov., sp. nov., a representative of the phylum Verrucomicrobia with special cytoplasmic membrane, and proposal of Sulforoseuscoccusaceae fam. nov.</title>
        <authorList>
            <person name="Xi F."/>
        </authorList>
    </citation>
    <scope>NUCLEOTIDE SEQUENCE [LARGE SCALE GENOMIC DNA]</scope>
    <source>
        <strain evidence="1 2">T37</strain>
    </source>
</reference>
<dbReference type="InterPro" id="IPR036869">
    <property type="entry name" value="J_dom_sf"/>
</dbReference>
<dbReference type="Gene3D" id="1.10.287.110">
    <property type="entry name" value="DnaJ domain"/>
    <property type="match status" value="1"/>
</dbReference>
<dbReference type="EMBL" id="CP066776">
    <property type="protein sequence ID" value="QQL45125.1"/>
    <property type="molecule type" value="Genomic_DNA"/>
</dbReference>
<keyword evidence="2" id="KW-1185">Reference proteome</keyword>
<sequence length="188" mass="20388">MREEPMVDHFKALGVSRSLWLAPEDVRTRFQSLSRERHPDAEGGGDGYAAVVDAAAVLQDPAKRLPHWLALHGVEYDARSTPPSAWVADEFSRVAALVHAANEAVAKRDAATSALGQAVANRAVVEANDQIVEMLDQLRQRGQALDVELQAMEEAGEADVDVVSRCAVDYGFLGKWIGQLRTAMASLV</sequence>
<dbReference type="Proteomes" id="UP000475117">
    <property type="component" value="Chromosome"/>
</dbReference>
<accession>A0A6B3LDN1</accession>
<dbReference type="PROSITE" id="PS50076">
    <property type="entry name" value="DNAJ_2"/>
    <property type="match status" value="1"/>
</dbReference>
<name>A0A6B3LDN1_9BACT</name>
<dbReference type="RefSeq" id="WP_164364972.1">
    <property type="nucleotide sequence ID" value="NZ_CP066776.1"/>
</dbReference>
<evidence type="ECO:0000313" key="1">
    <source>
        <dbReference type="EMBL" id="QQL45125.1"/>
    </source>
</evidence>
<organism evidence="1 2">
    <name type="scientific">Sulfuriroseicoccus oceanibius</name>
    <dbReference type="NCBI Taxonomy" id="2707525"/>
    <lineage>
        <taxon>Bacteria</taxon>
        <taxon>Pseudomonadati</taxon>
        <taxon>Verrucomicrobiota</taxon>
        <taxon>Verrucomicrobiia</taxon>
        <taxon>Verrucomicrobiales</taxon>
        <taxon>Verrucomicrobiaceae</taxon>
        <taxon>Sulfuriroseicoccus</taxon>
    </lineage>
</organism>
<dbReference type="KEGG" id="soa:G3M56_000620"/>
<dbReference type="SUPFAM" id="SSF46565">
    <property type="entry name" value="Chaperone J-domain"/>
    <property type="match status" value="1"/>
</dbReference>
<dbReference type="InterPro" id="IPR001623">
    <property type="entry name" value="DnaJ_domain"/>
</dbReference>
<evidence type="ECO:0000313" key="2">
    <source>
        <dbReference type="Proteomes" id="UP000475117"/>
    </source>
</evidence>
<gene>
    <name evidence="1" type="ORF">G3M56_000620</name>
</gene>
<proteinExistence type="predicted"/>